<protein>
    <submittedName>
        <fullName evidence="1">Uncharacterized protein</fullName>
    </submittedName>
</protein>
<evidence type="ECO:0000313" key="1">
    <source>
        <dbReference type="EMBL" id="KAJ8672101.1"/>
    </source>
</evidence>
<comment type="caution">
    <text evidence="1">The sequence shown here is derived from an EMBL/GenBank/DDBJ whole genome shotgun (WGS) entry which is preliminary data.</text>
</comment>
<keyword evidence="2" id="KW-1185">Reference proteome</keyword>
<sequence>MIQQPTVRYIPELQSLTYESSKNRSTSLYALPLFLVIENFLREEECRIKNLVLLTNDDSYKLRLGISRCDRLRDKKIEALTKLGLSSPSSFLLKPRPNLMSQSLLRFSRVFCMTEAELDDFLANASLQNATECHLTLNSEVDKRVIEFLSYRLKLILHGYVSDLNVSIRSILPRDSKHWWREMLRPSLELME</sequence>
<proteinExistence type="predicted"/>
<dbReference type="Proteomes" id="UP001239111">
    <property type="component" value="Chromosome 3"/>
</dbReference>
<dbReference type="EMBL" id="CM056743">
    <property type="protein sequence ID" value="KAJ8672101.1"/>
    <property type="molecule type" value="Genomic_DNA"/>
</dbReference>
<name>A0ACC2NNB6_9HYME</name>
<organism evidence="1 2">
    <name type="scientific">Eretmocerus hayati</name>
    <dbReference type="NCBI Taxonomy" id="131215"/>
    <lineage>
        <taxon>Eukaryota</taxon>
        <taxon>Metazoa</taxon>
        <taxon>Ecdysozoa</taxon>
        <taxon>Arthropoda</taxon>
        <taxon>Hexapoda</taxon>
        <taxon>Insecta</taxon>
        <taxon>Pterygota</taxon>
        <taxon>Neoptera</taxon>
        <taxon>Endopterygota</taxon>
        <taxon>Hymenoptera</taxon>
        <taxon>Apocrita</taxon>
        <taxon>Proctotrupomorpha</taxon>
        <taxon>Chalcidoidea</taxon>
        <taxon>Aphelinidae</taxon>
        <taxon>Aphelininae</taxon>
        <taxon>Eretmocerus</taxon>
    </lineage>
</organism>
<accession>A0ACC2NNB6</accession>
<evidence type="ECO:0000313" key="2">
    <source>
        <dbReference type="Proteomes" id="UP001239111"/>
    </source>
</evidence>
<reference evidence="1" key="1">
    <citation type="submission" date="2023-04" db="EMBL/GenBank/DDBJ databases">
        <title>A chromosome-level genome assembly of the parasitoid wasp Eretmocerus hayati.</title>
        <authorList>
            <person name="Zhong Y."/>
            <person name="Liu S."/>
            <person name="Liu Y."/>
        </authorList>
    </citation>
    <scope>NUCLEOTIDE SEQUENCE</scope>
    <source>
        <strain evidence="1">ZJU_SS_LIU_2023</strain>
    </source>
</reference>
<gene>
    <name evidence="1" type="ORF">QAD02_003360</name>
</gene>